<evidence type="ECO:0000256" key="6">
    <source>
        <dbReference type="SAM" id="Phobius"/>
    </source>
</evidence>
<evidence type="ECO:0000256" key="2">
    <source>
        <dbReference type="ARBA" id="ARBA00022448"/>
    </source>
</evidence>
<dbReference type="Pfam" id="PF01384">
    <property type="entry name" value="PHO4"/>
    <property type="match status" value="1"/>
</dbReference>
<feature type="transmembrane region" description="Helical" evidence="6">
    <location>
        <begin position="31"/>
        <end position="53"/>
    </location>
</feature>
<dbReference type="GO" id="GO:0035435">
    <property type="term" value="P:phosphate ion transmembrane transport"/>
    <property type="evidence" value="ECO:0007669"/>
    <property type="project" value="TreeGrafter"/>
</dbReference>
<dbReference type="InterPro" id="IPR001204">
    <property type="entry name" value="Phos_transporter"/>
</dbReference>
<gene>
    <name evidence="7" type="ORF">SAMN02746089_00270</name>
</gene>
<dbReference type="GO" id="GO:0005315">
    <property type="term" value="F:phosphate transmembrane transporter activity"/>
    <property type="evidence" value="ECO:0007669"/>
    <property type="project" value="InterPro"/>
</dbReference>
<keyword evidence="3 6" id="KW-0812">Transmembrane</keyword>
<dbReference type="PANTHER" id="PTHR11101">
    <property type="entry name" value="PHOSPHATE TRANSPORTER"/>
    <property type="match status" value="1"/>
</dbReference>
<feature type="transmembrane region" description="Helical" evidence="6">
    <location>
        <begin position="131"/>
        <end position="158"/>
    </location>
</feature>
<dbReference type="Proteomes" id="UP000184088">
    <property type="component" value="Unassembled WGS sequence"/>
</dbReference>
<reference evidence="7 8" key="1">
    <citation type="submission" date="2016-11" db="EMBL/GenBank/DDBJ databases">
        <authorList>
            <person name="Jaros S."/>
            <person name="Januszkiewicz K."/>
            <person name="Wedrychowicz H."/>
        </authorList>
    </citation>
    <scope>NUCLEOTIDE SEQUENCE [LARGE SCALE GENOMIC DNA]</scope>
    <source>
        <strain evidence="7 8">DSM 17918</strain>
    </source>
</reference>
<dbReference type="EMBL" id="FQVH01000002">
    <property type="protein sequence ID" value="SHE46376.1"/>
    <property type="molecule type" value="Genomic_DNA"/>
</dbReference>
<feature type="transmembrane region" description="Helical" evidence="6">
    <location>
        <begin position="101"/>
        <end position="119"/>
    </location>
</feature>
<organism evidence="7 8">
    <name type="scientific">Caldanaerobius fijiensis DSM 17918</name>
    <dbReference type="NCBI Taxonomy" id="1121256"/>
    <lineage>
        <taxon>Bacteria</taxon>
        <taxon>Bacillati</taxon>
        <taxon>Bacillota</taxon>
        <taxon>Clostridia</taxon>
        <taxon>Thermoanaerobacterales</taxon>
        <taxon>Thermoanaerobacteraceae</taxon>
        <taxon>Caldanaerobius</taxon>
    </lineage>
</organism>
<proteinExistence type="predicted"/>
<sequence>MFFIFVHIFITGFHDEGNLIATIISSRSIKAATAFGLAAISQFLGVVFIGTSVASTIGKSIIKYDYIIKSHDHLYLMLLTGILGAIVWNIITWYIEIPTSASHALIGGLLGPFFVEYGYKSINIYGTFIKVIAPLFISPMIGFIIGYIIMGISTILLYRFDPGVNKTLKRLQYITIFILNSSQGANDAQKGMGIIAIAMLQAGMTKSFTVPLWVKFISGLMISTGLILGGLKMIKSVGARIYKVRPLHSFNAQLASIIVIITSNLTGAPISGTQIINASVMGVGAKERPNGVRWQFVKNMMIAWLITIPASFMISIILYSIAHNL</sequence>
<dbReference type="STRING" id="1121256.SAMN02746089_00270"/>
<feature type="transmembrane region" description="Helical" evidence="6">
    <location>
        <begin position="302"/>
        <end position="322"/>
    </location>
</feature>
<name>A0A1M4TPR8_9THEO</name>
<evidence type="ECO:0000256" key="3">
    <source>
        <dbReference type="ARBA" id="ARBA00022692"/>
    </source>
</evidence>
<dbReference type="AlphaFoldDB" id="A0A1M4TPR8"/>
<evidence type="ECO:0000256" key="4">
    <source>
        <dbReference type="ARBA" id="ARBA00022989"/>
    </source>
</evidence>
<keyword evidence="5 6" id="KW-0472">Membrane</keyword>
<dbReference type="PANTHER" id="PTHR11101:SF80">
    <property type="entry name" value="PHOSPHATE TRANSPORTER"/>
    <property type="match status" value="1"/>
</dbReference>
<evidence type="ECO:0000256" key="1">
    <source>
        <dbReference type="ARBA" id="ARBA00004141"/>
    </source>
</evidence>
<protein>
    <submittedName>
        <fullName evidence="7">Inorganic phosphate transporter, PiT family</fullName>
    </submittedName>
</protein>
<feature type="transmembrane region" description="Helical" evidence="6">
    <location>
        <begin position="212"/>
        <end position="231"/>
    </location>
</feature>
<evidence type="ECO:0000313" key="7">
    <source>
        <dbReference type="EMBL" id="SHE46376.1"/>
    </source>
</evidence>
<keyword evidence="2" id="KW-0813">Transport</keyword>
<evidence type="ECO:0000256" key="5">
    <source>
        <dbReference type="ARBA" id="ARBA00023136"/>
    </source>
</evidence>
<comment type="subcellular location">
    <subcellularLocation>
        <location evidence="1">Membrane</location>
        <topology evidence="1">Multi-pass membrane protein</topology>
    </subcellularLocation>
</comment>
<dbReference type="GO" id="GO:0016020">
    <property type="term" value="C:membrane"/>
    <property type="evidence" value="ECO:0007669"/>
    <property type="project" value="UniProtKB-SubCell"/>
</dbReference>
<keyword evidence="8" id="KW-1185">Reference proteome</keyword>
<accession>A0A1M4TPR8</accession>
<evidence type="ECO:0000313" key="8">
    <source>
        <dbReference type="Proteomes" id="UP000184088"/>
    </source>
</evidence>
<feature type="transmembrane region" description="Helical" evidence="6">
    <location>
        <begin position="74"/>
        <end position="95"/>
    </location>
</feature>
<keyword evidence="4 6" id="KW-1133">Transmembrane helix</keyword>